<keyword evidence="2" id="KW-0732">Signal</keyword>
<evidence type="ECO:0000256" key="1">
    <source>
        <dbReference type="SAM" id="Phobius"/>
    </source>
</evidence>
<keyword evidence="1" id="KW-1133">Transmembrane helix</keyword>
<keyword evidence="1" id="KW-0812">Transmembrane</keyword>
<dbReference type="AlphaFoldDB" id="A0A1J7ICI9"/>
<feature type="signal peptide" evidence="2">
    <location>
        <begin position="1"/>
        <end position="19"/>
    </location>
</feature>
<reference evidence="3 4" key="1">
    <citation type="submission" date="2016-10" db="EMBL/GenBank/DDBJ databases">
        <title>Draft genome sequence of Coniochaeta ligniaria NRRL30616, a lignocellulolytic fungus for bioabatement of inhibitors in plant biomass hydrolysates.</title>
        <authorList>
            <consortium name="DOE Joint Genome Institute"/>
            <person name="Jimenez D.J."/>
            <person name="Hector R.E."/>
            <person name="Riley R."/>
            <person name="Sun H."/>
            <person name="Grigoriev I.V."/>
            <person name="Van Elsas J.D."/>
            <person name="Nichols N.N."/>
        </authorList>
    </citation>
    <scope>NUCLEOTIDE SEQUENCE [LARGE SCALE GENOMIC DNA]</scope>
    <source>
        <strain evidence="3 4">NRRL 30616</strain>
    </source>
</reference>
<sequence>MVIMFIVLVLFSVDRLVVRRRNLVIRLGRRIQNLLRLPEWMRLIADEHPGMMDKDIRTGATVLVFSLLWIGRDVDYVFRKGTKWEPGQLFFVVPLVVYAAITWVVLLRAKRRLCRRVSPDTPLVEYEGYEKEQTILELDPSEGDGGWEGQLERFSDRRKRTCLP</sequence>
<organism evidence="3 4">
    <name type="scientific">Coniochaeta ligniaria NRRL 30616</name>
    <dbReference type="NCBI Taxonomy" id="1408157"/>
    <lineage>
        <taxon>Eukaryota</taxon>
        <taxon>Fungi</taxon>
        <taxon>Dikarya</taxon>
        <taxon>Ascomycota</taxon>
        <taxon>Pezizomycotina</taxon>
        <taxon>Sordariomycetes</taxon>
        <taxon>Sordariomycetidae</taxon>
        <taxon>Coniochaetales</taxon>
        <taxon>Coniochaetaceae</taxon>
        <taxon>Coniochaeta</taxon>
    </lineage>
</organism>
<name>A0A1J7ICI9_9PEZI</name>
<feature type="chain" id="PRO_5012136839" evidence="2">
    <location>
        <begin position="20"/>
        <end position="164"/>
    </location>
</feature>
<accession>A0A1J7ICI9</accession>
<gene>
    <name evidence="3" type="ORF">CONLIGDRAFT_636255</name>
</gene>
<evidence type="ECO:0000313" key="3">
    <source>
        <dbReference type="EMBL" id="OIW25174.1"/>
    </source>
</evidence>
<proteinExistence type="predicted"/>
<keyword evidence="1" id="KW-0472">Membrane</keyword>
<protein>
    <submittedName>
        <fullName evidence="3">Uncharacterized protein</fullName>
    </submittedName>
</protein>
<evidence type="ECO:0000313" key="4">
    <source>
        <dbReference type="Proteomes" id="UP000182658"/>
    </source>
</evidence>
<keyword evidence="4" id="KW-1185">Reference proteome</keyword>
<evidence type="ECO:0000256" key="2">
    <source>
        <dbReference type="SAM" id="SignalP"/>
    </source>
</evidence>
<dbReference type="EMBL" id="KV875102">
    <property type="protein sequence ID" value="OIW25174.1"/>
    <property type="molecule type" value="Genomic_DNA"/>
</dbReference>
<feature type="transmembrane region" description="Helical" evidence="1">
    <location>
        <begin position="89"/>
        <end position="107"/>
    </location>
</feature>
<dbReference type="Proteomes" id="UP000182658">
    <property type="component" value="Unassembled WGS sequence"/>
</dbReference>
<dbReference type="OrthoDB" id="10538499at2759"/>
<dbReference type="InParanoid" id="A0A1J7ICI9"/>